<evidence type="ECO:0000256" key="2">
    <source>
        <dbReference type="SAM" id="MobiDB-lite"/>
    </source>
</evidence>
<dbReference type="EMBL" id="UFQT01001718">
    <property type="protein sequence ID" value="SSX31513.1"/>
    <property type="molecule type" value="Genomic_DNA"/>
</dbReference>
<dbReference type="InterPro" id="IPR015649">
    <property type="entry name" value="SCHIP_1_C"/>
</dbReference>
<dbReference type="VEuPathDB" id="VectorBase:CSON003762"/>
<dbReference type="GO" id="GO:0005886">
    <property type="term" value="C:plasma membrane"/>
    <property type="evidence" value="ECO:0007669"/>
    <property type="project" value="TreeGrafter"/>
</dbReference>
<dbReference type="PANTHER" id="PTHR13103">
    <property type="entry name" value="SCHWANNOMIN INTERACTING PROTEIN 1"/>
    <property type="match status" value="1"/>
</dbReference>
<dbReference type="AlphaFoldDB" id="A0A336L3R8"/>
<gene>
    <name evidence="4" type="primary">CSON003762</name>
</gene>
<name>A0A336L3R8_CULSO</name>
<reference evidence="5" key="2">
    <citation type="submission" date="2018-07" db="EMBL/GenBank/DDBJ databases">
        <authorList>
            <person name="Quirk P.G."/>
            <person name="Krulwich T.A."/>
        </authorList>
    </citation>
    <scope>NUCLEOTIDE SEQUENCE</scope>
</reference>
<dbReference type="GO" id="GO:0035332">
    <property type="term" value="P:positive regulation of hippo signaling"/>
    <property type="evidence" value="ECO:0007669"/>
    <property type="project" value="TreeGrafter"/>
</dbReference>
<dbReference type="GO" id="GO:0030054">
    <property type="term" value="C:cell junction"/>
    <property type="evidence" value="ECO:0007669"/>
    <property type="project" value="TreeGrafter"/>
</dbReference>
<evidence type="ECO:0000313" key="5">
    <source>
        <dbReference type="EMBL" id="SSX31513.1"/>
    </source>
</evidence>
<protein>
    <submittedName>
        <fullName evidence="4">CSON003762 protein</fullName>
    </submittedName>
</protein>
<evidence type="ECO:0000256" key="1">
    <source>
        <dbReference type="ARBA" id="ARBA00023054"/>
    </source>
</evidence>
<accession>A0A336L3R8</accession>
<sequence>MTIPILFLEVKMDSLTFNGKGIKRHYKKDSRFVCDLYTITYDNHESLEHLSILNAVNSEAYHVNNNYRDYDKKVSDISGCNVNSIENINTSENVKKRINNHEEIRRRLQMVEENGTLKSLLNKGKANNRPSLHSRLQNGKNLQICFMNENISDGESPSSDSESCPKLSERSKKMGYEIGQSNLMTEAENDFFTHQAKLQIEARMALAQAKDMAHLQMELEKQKTQCPVTQIIHTALNKASIHMPEGKRRVSRQLLTEFTVPQLRIIVNELNGNIEKLNEHLVQILMERDELHMGQDSMLVDIEDLTRYLAAKETPVSQYPAEETIAEKKFKSTATNHTKIDTNSNGTSSRFFRLSSFGKH</sequence>
<dbReference type="Pfam" id="PF10148">
    <property type="entry name" value="SCHIP-1_C"/>
    <property type="match status" value="2"/>
</dbReference>
<dbReference type="InterPro" id="IPR039045">
    <property type="entry name" value="SCHIP_1"/>
</dbReference>
<keyword evidence="1" id="KW-0175">Coiled coil</keyword>
<feature type="region of interest" description="Disordered" evidence="2">
    <location>
        <begin position="150"/>
        <end position="169"/>
    </location>
</feature>
<dbReference type="PANTHER" id="PTHR13103:SF2">
    <property type="entry name" value="IQCJ-SCHIP1 READTHROUGH TRANSCRIPT PROTEIN-RELATED"/>
    <property type="match status" value="1"/>
</dbReference>
<evidence type="ECO:0000313" key="4">
    <source>
        <dbReference type="EMBL" id="SSX11995.1"/>
    </source>
</evidence>
<dbReference type="EMBL" id="UFQS01001718">
    <property type="protein sequence ID" value="SSX11995.1"/>
    <property type="molecule type" value="Genomic_DNA"/>
</dbReference>
<feature type="domain" description="Schwannomin interacting protein 1 C-terminal" evidence="3">
    <location>
        <begin position="98"/>
        <end position="172"/>
    </location>
</feature>
<feature type="compositionally biased region" description="Low complexity" evidence="2">
    <location>
        <begin position="153"/>
        <end position="162"/>
    </location>
</feature>
<organism evidence="4">
    <name type="scientific">Culicoides sonorensis</name>
    <name type="common">Biting midge</name>
    <dbReference type="NCBI Taxonomy" id="179676"/>
    <lineage>
        <taxon>Eukaryota</taxon>
        <taxon>Metazoa</taxon>
        <taxon>Ecdysozoa</taxon>
        <taxon>Arthropoda</taxon>
        <taxon>Hexapoda</taxon>
        <taxon>Insecta</taxon>
        <taxon>Pterygota</taxon>
        <taxon>Neoptera</taxon>
        <taxon>Endopterygota</taxon>
        <taxon>Diptera</taxon>
        <taxon>Nematocera</taxon>
        <taxon>Chironomoidea</taxon>
        <taxon>Ceratopogonidae</taxon>
        <taxon>Ceratopogoninae</taxon>
        <taxon>Culicoides</taxon>
        <taxon>Monoculicoides</taxon>
    </lineage>
</organism>
<reference evidence="4" key="1">
    <citation type="submission" date="2018-04" db="EMBL/GenBank/DDBJ databases">
        <authorList>
            <person name="Go L.Y."/>
            <person name="Mitchell J.A."/>
        </authorList>
    </citation>
    <scope>NUCLEOTIDE SEQUENCE</scope>
    <source>
        <tissue evidence="4">Whole organism</tissue>
    </source>
</reference>
<proteinExistence type="predicted"/>
<evidence type="ECO:0000259" key="3">
    <source>
        <dbReference type="Pfam" id="PF10148"/>
    </source>
</evidence>
<feature type="domain" description="Schwannomin interacting protein 1 C-terminal" evidence="3">
    <location>
        <begin position="184"/>
        <end position="315"/>
    </location>
</feature>